<dbReference type="Pfam" id="PF13087">
    <property type="entry name" value="AAA_12"/>
    <property type="match status" value="1"/>
</dbReference>
<evidence type="ECO:0000259" key="6">
    <source>
        <dbReference type="Pfam" id="PF13086"/>
    </source>
</evidence>
<keyword evidence="3" id="KW-0347">Helicase</keyword>
<evidence type="ECO:0000259" key="7">
    <source>
        <dbReference type="Pfam" id="PF13087"/>
    </source>
</evidence>
<keyword evidence="2" id="KW-0378">Hydrolase</keyword>
<dbReference type="SUPFAM" id="SSF52540">
    <property type="entry name" value="P-loop containing nucleoside triphosphate hydrolases"/>
    <property type="match status" value="1"/>
</dbReference>
<proteinExistence type="predicted"/>
<evidence type="ECO:0000256" key="2">
    <source>
        <dbReference type="ARBA" id="ARBA00022801"/>
    </source>
</evidence>
<dbReference type="Gene3D" id="3.40.50.300">
    <property type="entry name" value="P-loop containing nucleotide triphosphate hydrolases"/>
    <property type="match status" value="2"/>
</dbReference>
<keyword evidence="10" id="KW-1185">Reference proteome</keyword>
<evidence type="ECO:0000313" key="10">
    <source>
        <dbReference type="Proteomes" id="UP000636709"/>
    </source>
</evidence>
<feature type="compositionally biased region" description="Basic residues" evidence="5">
    <location>
        <begin position="1332"/>
        <end position="1343"/>
    </location>
</feature>
<feature type="compositionally biased region" description="Basic residues" evidence="5">
    <location>
        <begin position="1038"/>
        <end position="1047"/>
    </location>
</feature>
<dbReference type="InterPro" id="IPR045055">
    <property type="entry name" value="DNA2/NAM7-like"/>
</dbReference>
<evidence type="ECO:0000256" key="1">
    <source>
        <dbReference type="ARBA" id="ARBA00022741"/>
    </source>
</evidence>
<name>A0A835A3Z3_9POAL</name>
<protein>
    <submittedName>
        <fullName evidence="9">Uncharacterized protein</fullName>
    </submittedName>
</protein>
<dbReference type="InterPro" id="IPR027417">
    <property type="entry name" value="P-loop_NTPase"/>
</dbReference>
<dbReference type="PANTHER" id="PTHR10887:SF488">
    <property type="entry name" value="P-LOOP CONTAINING NUCLEOSIDE TRIPHOSPHATE HYDROLASE SUPERFAMILY PROTEIN"/>
    <property type="match status" value="1"/>
</dbReference>
<dbReference type="OrthoDB" id="6513042at2759"/>
<keyword evidence="1" id="KW-0547">Nucleotide-binding</keyword>
<dbReference type="Pfam" id="PF13086">
    <property type="entry name" value="AAA_11"/>
    <property type="match status" value="1"/>
</dbReference>
<dbReference type="EMBL" id="JACEFO010002676">
    <property type="protein sequence ID" value="KAF8651702.1"/>
    <property type="molecule type" value="Genomic_DNA"/>
</dbReference>
<evidence type="ECO:0000259" key="8">
    <source>
        <dbReference type="Pfam" id="PF20073"/>
    </source>
</evidence>
<dbReference type="InterPro" id="IPR045529">
    <property type="entry name" value="DUF6469"/>
</dbReference>
<feature type="domain" description="DNA2/NAM7 helicase helicase" evidence="6">
    <location>
        <begin position="285"/>
        <end position="384"/>
    </location>
</feature>
<dbReference type="PANTHER" id="PTHR10887">
    <property type="entry name" value="DNA2/NAM7 HELICASE FAMILY"/>
    <property type="match status" value="1"/>
</dbReference>
<comment type="caution">
    <text evidence="9">The sequence shown here is derived from an EMBL/GenBank/DDBJ whole genome shotgun (WGS) entry which is preliminary data.</text>
</comment>
<feature type="region of interest" description="Disordered" evidence="5">
    <location>
        <begin position="1147"/>
        <end position="1173"/>
    </location>
</feature>
<sequence length="1343" mass="149432">MRDGDRRSGKKRRRDEAEGFEDVARYWARAKRDGKLALSYLDRQVFSWSVKDIFNRDLLRHKVKRIPDTFTSFGSYLNSFAWPLIEEIHADVLSSLDSYAQANFVEVTQVGNLDATKSILGFQVTELVKDEQSRETYVPAECDIIVVSSQKPRHVSDLTRNKASFVLGSVLKCGNEDGFPPDWCIVQLSSSIPVEADPCTKIPKGSLFLVFLINMKTYNRIWRCLHLGENNANHVELQNKMNSGPINKAWQFKPEAVEHGSSLCSQSSQFFDRRLVDGLGLEKFNLNDSQLDAVADCLSLMDNDSSSIKLLWGPPGTSKTKTISSILWAMLMKGRRTLACAPTNTAVLEIAARIVKLVESSDGGIFLNDIVLVGNKKKMKIDDNNYLSKVYLNSRAERLFPCFKPNAGWMHSLCTLIDFLVNSVTTYQLNNKNKTFKHYLKDDYIKLSGNLRACIAVLYNDHPRNLEAGRSFQCMLEVLELIKILHALITAGNCDDIWSNELLESTIEEDSEPVLWPSRLAFIRINSCNKSKFVAARSLYVQLYLLSRTRCIICTVSSSFKLYDVPMRNSSSGIHGLLKKHENRIPLELLIIDEAAQLKECETLIPLQLPGIMHAIFIGDEYQLPALVKSKRLSSLGYSKHLLNIQYRMHPEISKFPVVTFYDGKLSDGPNVSHKDYNKSFLSGKLLRAYSFINIDGNETTEKHGRSLKNLVEVAVIVLMVKRLFKETVSTGSKLSVGVVSPYNAQVRAIQEKIGKTYNGFQGAEEDIIIISTVRSNGAGSVGFLSNLQRTNVALTRAKHCLWIVGNGTTLSNSNSVWQKIVKDMWDRGCFFSVNDDKQLPNAIFEPTVGFDYVGDSAKTEPKGQSIPELPVSDMIRQLASQFFPGRDLPPKFSITLNVDLTTNKGGSSGTVHNSSPSLQLTAAPLLDSERAHQHASVTDPVEFPDTEDGHRVSRRISFQNTARSTPISIDNEPQLAFDFLSVLITHQQAISPTQEQAKKCGRKSKTLTPVSTGKLQHSSRLNETGTPRQAVPPSPKQGKKRGRKAKTLTSIATEGLRRSSRLNETVMHHQAAPHSPTSEPATKKHGRNAPPSPTSEPATKKRARKAKILTPVTTEGHTHQQAAPPISEVAKKKRVRKAKTLISPVTTESHTHQQAVPPTSKAAKKKRGRKAKTLISPVTTEGLRCSNRVDDETVTHQQAAPPTTEPAKKKRGRKAKALGPVTTEGLRRSNKVNETVTHQQAAPPTAEPAKKPGRKAKTLSLVTIEGLRRSNRLNEIVTHQQTTPISEPAKKKRGRKAKSLPPVTVKVLRYSSRLNKTNNGNKHEEMAVAKGKPRGRRCKKGF</sequence>
<feature type="region of interest" description="Disordered" evidence="5">
    <location>
        <begin position="992"/>
        <end position="1104"/>
    </location>
</feature>
<accession>A0A835A3Z3</accession>
<evidence type="ECO:0000256" key="3">
    <source>
        <dbReference type="ARBA" id="ARBA00022806"/>
    </source>
</evidence>
<feature type="region of interest" description="Disordered" evidence="5">
    <location>
        <begin position="1281"/>
        <end position="1343"/>
    </location>
</feature>
<feature type="compositionally biased region" description="Polar residues" evidence="5">
    <location>
        <begin position="1007"/>
        <end position="1028"/>
    </location>
</feature>
<feature type="compositionally biased region" description="Polar residues" evidence="5">
    <location>
        <begin position="1147"/>
        <end position="1158"/>
    </location>
</feature>
<dbReference type="GO" id="GO:0005524">
    <property type="term" value="F:ATP binding"/>
    <property type="evidence" value="ECO:0007669"/>
    <property type="project" value="UniProtKB-KW"/>
</dbReference>
<keyword evidence="4" id="KW-0067">ATP-binding</keyword>
<dbReference type="CDD" id="cd18808">
    <property type="entry name" value="SF1_C_Upf1"/>
    <property type="match status" value="1"/>
</dbReference>
<feature type="domain" description="DNA2/NAM7 helicase-like C-terminal" evidence="7">
    <location>
        <begin position="631"/>
        <end position="807"/>
    </location>
</feature>
<dbReference type="GO" id="GO:0016787">
    <property type="term" value="F:hydrolase activity"/>
    <property type="evidence" value="ECO:0007669"/>
    <property type="project" value="UniProtKB-KW"/>
</dbReference>
<feature type="domain" description="DUF6469" evidence="8">
    <location>
        <begin position="131"/>
        <end position="230"/>
    </location>
</feature>
<dbReference type="GO" id="GO:0005694">
    <property type="term" value="C:chromosome"/>
    <property type="evidence" value="ECO:0007669"/>
    <property type="project" value="UniProtKB-ARBA"/>
</dbReference>
<dbReference type="Proteomes" id="UP000636709">
    <property type="component" value="Unassembled WGS sequence"/>
</dbReference>
<feature type="compositionally biased region" description="Basic residues" evidence="5">
    <location>
        <begin position="1163"/>
        <end position="1173"/>
    </location>
</feature>
<dbReference type="GO" id="GO:0004386">
    <property type="term" value="F:helicase activity"/>
    <property type="evidence" value="ECO:0007669"/>
    <property type="project" value="UniProtKB-KW"/>
</dbReference>
<reference evidence="9" key="1">
    <citation type="submission" date="2020-07" db="EMBL/GenBank/DDBJ databases">
        <title>Genome sequence and genetic diversity analysis of an under-domesticated orphan crop, white fonio (Digitaria exilis).</title>
        <authorList>
            <person name="Bennetzen J.L."/>
            <person name="Chen S."/>
            <person name="Ma X."/>
            <person name="Wang X."/>
            <person name="Yssel A.E.J."/>
            <person name="Chaluvadi S.R."/>
            <person name="Johnson M."/>
            <person name="Gangashetty P."/>
            <person name="Hamidou F."/>
            <person name="Sanogo M.D."/>
            <person name="Zwaenepoel A."/>
            <person name="Wallace J."/>
            <person name="Van De Peer Y."/>
            <person name="Van Deynze A."/>
        </authorList>
    </citation>
    <scope>NUCLEOTIDE SEQUENCE</scope>
    <source>
        <tissue evidence="9">Leaves</tissue>
    </source>
</reference>
<dbReference type="InterPro" id="IPR041679">
    <property type="entry name" value="DNA2/NAM7-like_C"/>
</dbReference>
<evidence type="ECO:0000313" key="9">
    <source>
        <dbReference type="EMBL" id="KAF8651702.1"/>
    </source>
</evidence>
<gene>
    <name evidence="9" type="ORF">HU200_063215</name>
</gene>
<dbReference type="InterPro" id="IPR047187">
    <property type="entry name" value="SF1_C_Upf1"/>
</dbReference>
<dbReference type="FunFam" id="3.40.50.300:FF:000326">
    <property type="entry name" value="P-loop containing nucleoside triphosphate hydrolase"/>
    <property type="match status" value="1"/>
</dbReference>
<evidence type="ECO:0000256" key="5">
    <source>
        <dbReference type="SAM" id="MobiDB-lite"/>
    </source>
</evidence>
<evidence type="ECO:0000256" key="4">
    <source>
        <dbReference type="ARBA" id="ARBA00022840"/>
    </source>
</evidence>
<organism evidence="9 10">
    <name type="scientific">Digitaria exilis</name>
    <dbReference type="NCBI Taxonomy" id="1010633"/>
    <lineage>
        <taxon>Eukaryota</taxon>
        <taxon>Viridiplantae</taxon>
        <taxon>Streptophyta</taxon>
        <taxon>Embryophyta</taxon>
        <taxon>Tracheophyta</taxon>
        <taxon>Spermatophyta</taxon>
        <taxon>Magnoliopsida</taxon>
        <taxon>Liliopsida</taxon>
        <taxon>Poales</taxon>
        <taxon>Poaceae</taxon>
        <taxon>PACMAD clade</taxon>
        <taxon>Panicoideae</taxon>
        <taxon>Panicodae</taxon>
        <taxon>Paniceae</taxon>
        <taxon>Anthephorinae</taxon>
        <taxon>Digitaria</taxon>
    </lineage>
</organism>
<feature type="region of interest" description="Disordered" evidence="5">
    <location>
        <begin position="1192"/>
        <end position="1256"/>
    </location>
</feature>
<dbReference type="InterPro" id="IPR041677">
    <property type="entry name" value="DNA2/NAM7_AAA_11"/>
</dbReference>
<dbReference type="Pfam" id="PF20073">
    <property type="entry name" value="DUF6469"/>
    <property type="match status" value="1"/>
</dbReference>